<proteinExistence type="inferred from homology"/>
<evidence type="ECO:0000256" key="4">
    <source>
        <dbReference type="ARBA" id="ARBA00016392"/>
    </source>
</evidence>
<dbReference type="OrthoDB" id="1920692at2759"/>
<dbReference type="EMBL" id="BFEA01000011">
    <property type="protein sequence ID" value="GBG60456.1"/>
    <property type="molecule type" value="Genomic_DNA"/>
</dbReference>
<dbReference type="Gramene" id="GBG60456">
    <property type="protein sequence ID" value="GBG60456"/>
    <property type="gene ID" value="CBR_g5630"/>
</dbReference>
<keyword evidence="8" id="KW-0999">Mitochondrion inner membrane</keyword>
<protein>
    <recommendedName>
        <fullName evidence="4">NADH dehydrogenase [ubiquinone] 1 alpha subcomplex subunit 1</fullName>
    </recommendedName>
</protein>
<dbReference type="PANTHER" id="PTHR17098">
    <property type="entry name" value="NADH-UBIQUINONE OXIDOREDUCTASE MWFE SUBUNIT"/>
    <property type="match status" value="1"/>
</dbReference>
<keyword evidence="15" id="KW-1185">Reference proteome</keyword>
<evidence type="ECO:0000256" key="11">
    <source>
        <dbReference type="ARBA" id="ARBA00023128"/>
    </source>
</evidence>
<evidence type="ECO:0000256" key="8">
    <source>
        <dbReference type="ARBA" id="ARBA00022792"/>
    </source>
</evidence>
<comment type="subcellular location">
    <subcellularLocation>
        <location evidence="2">Mitochondrion inner membrane</location>
        <topology evidence="2">Single-pass membrane protein</topology>
        <orientation evidence="2">Matrix side</orientation>
    </subcellularLocation>
</comment>
<dbReference type="Proteomes" id="UP000265515">
    <property type="component" value="Unassembled WGS sequence"/>
</dbReference>
<name>A0A388JRM6_CHABU</name>
<dbReference type="InterPro" id="IPR017384">
    <property type="entry name" value="NADH_Ub_cplx-1_asu_su-1"/>
</dbReference>
<evidence type="ECO:0000256" key="1">
    <source>
        <dbReference type="ARBA" id="ARBA00003195"/>
    </source>
</evidence>
<keyword evidence="11" id="KW-0496">Mitochondrion</keyword>
<accession>A0A388JRM6</accession>
<organism evidence="14 15">
    <name type="scientific">Chara braunii</name>
    <name type="common">Braun's stonewort</name>
    <dbReference type="NCBI Taxonomy" id="69332"/>
    <lineage>
        <taxon>Eukaryota</taxon>
        <taxon>Viridiplantae</taxon>
        <taxon>Streptophyta</taxon>
        <taxon>Charophyceae</taxon>
        <taxon>Charales</taxon>
        <taxon>Characeae</taxon>
        <taxon>Chara</taxon>
    </lineage>
</organism>
<evidence type="ECO:0000256" key="3">
    <source>
        <dbReference type="ARBA" id="ARBA00009960"/>
    </source>
</evidence>
<evidence type="ECO:0000256" key="2">
    <source>
        <dbReference type="ARBA" id="ARBA00004298"/>
    </source>
</evidence>
<reference evidence="14 15" key="1">
    <citation type="journal article" date="2018" name="Cell">
        <title>The Chara Genome: Secondary Complexity and Implications for Plant Terrestrialization.</title>
        <authorList>
            <person name="Nishiyama T."/>
            <person name="Sakayama H."/>
            <person name="Vries J.D."/>
            <person name="Buschmann H."/>
            <person name="Saint-Marcoux D."/>
            <person name="Ullrich K.K."/>
            <person name="Haas F.B."/>
            <person name="Vanderstraeten L."/>
            <person name="Becker D."/>
            <person name="Lang D."/>
            <person name="Vosolsobe S."/>
            <person name="Rombauts S."/>
            <person name="Wilhelmsson P.K.I."/>
            <person name="Janitza P."/>
            <person name="Kern R."/>
            <person name="Heyl A."/>
            <person name="Rumpler F."/>
            <person name="Villalobos L.I.A.C."/>
            <person name="Clay J.M."/>
            <person name="Skokan R."/>
            <person name="Toyoda A."/>
            <person name="Suzuki Y."/>
            <person name="Kagoshima H."/>
            <person name="Schijlen E."/>
            <person name="Tajeshwar N."/>
            <person name="Catarino B."/>
            <person name="Hetherington A.J."/>
            <person name="Saltykova A."/>
            <person name="Bonnot C."/>
            <person name="Breuninger H."/>
            <person name="Symeonidi A."/>
            <person name="Radhakrishnan G.V."/>
            <person name="Van Nieuwerburgh F."/>
            <person name="Deforce D."/>
            <person name="Chang C."/>
            <person name="Karol K.G."/>
            <person name="Hedrich R."/>
            <person name="Ulvskov P."/>
            <person name="Glockner G."/>
            <person name="Delwiche C.F."/>
            <person name="Petrasek J."/>
            <person name="Van de Peer Y."/>
            <person name="Friml J."/>
            <person name="Beilby M."/>
            <person name="Dolan L."/>
            <person name="Kohara Y."/>
            <person name="Sugano S."/>
            <person name="Fujiyama A."/>
            <person name="Delaux P.-M."/>
            <person name="Quint M."/>
            <person name="TheiBen G."/>
            <person name="Hagemann M."/>
            <person name="Harholt J."/>
            <person name="Dunand C."/>
            <person name="Zachgo S."/>
            <person name="Langdale J."/>
            <person name="Maumus F."/>
            <person name="Straeten D.V.D."/>
            <person name="Gould S.B."/>
            <person name="Rensing S.A."/>
        </authorList>
    </citation>
    <scope>NUCLEOTIDE SEQUENCE [LARGE SCALE GENOMIC DNA]</scope>
    <source>
        <strain evidence="14 15">S276</strain>
    </source>
</reference>
<comment type="similarity">
    <text evidence="3">Belongs to the complex I NDUFA1 subunit family.</text>
</comment>
<comment type="caution">
    <text evidence="14">The sequence shown here is derived from an EMBL/GenBank/DDBJ whole genome shotgun (WGS) entry which is preliminary data.</text>
</comment>
<evidence type="ECO:0000256" key="10">
    <source>
        <dbReference type="ARBA" id="ARBA00022989"/>
    </source>
</evidence>
<evidence type="ECO:0000256" key="5">
    <source>
        <dbReference type="ARBA" id="ARBA00022448"/>
    </source>
</evidence>
<keyword evidence="5" id="KW-0813">Transport</keyword>
<feature type="transmembrane region" description="Helical" evidence="13">
    <location>
        <begin position="6"/>
        <end position="26"/>
    </location>
</feature>
<gene>
    <name evidence="14" type="ORF">CBR_g5630</name>
</gene>
<evidence type="ECO:0000313" key="15">
    <source>
        <dbReference type="Proteomes" id="UP000265515"/>
    </source>
</evidence>
<dbReference type="GO" id="GO:0005743">
    <property type="term" value="C:mitochondrial inner membrane"/>
    <property type="evidence" value="ECO:0007669"/>
    <property type="project" value="UniProtKB-SubCell"/>
</dbReference>
<evidence type="ECO:0000256" key="7">
    <source>
        <dbReference type="ARBA" id="ARBA00022692"/>
    </source>
</evidence>
<dbReference type="OMA" id="ICGMIVI"/>
<evidence type="ECO:0000313" key="14">
    <source>
        <dbReference type="EMBL" id="GBG60456.1"/>
    </source>
</evidence>
<keyword evidence="6" id="KW-0679">Respiratory chain</keyword>
<keyword evidence="12 13" id="KW-0472">Membrane</keyword>
<evidence type="ECO:0000256" key="6">
    <source>
        <dbReference type="ARBA" id="ARBA00022660"/>
    </source>
</evidence>
<evidence type="ECO:0000256" key="13">
    <source>
        <dbReference type="SAM" id="Phobius"/>
    </source>
</evidence>
<keyword evidence="9" id="KW-0249">Electron transport</keyword>
<evidence type="ECO:0000256" key="12">
    <source>
        <dbReference type="ARBA" id="ARBA00023136"/>
    </source>
</evidence>
<dbReference type="STRING" id="69332.A0A388JRM6"/>
<sequence>MALEALPPFIIIGGALVLMGGIQHTVHKALYGKPKHPRSDAWDYAMEERDSRILEEAAAAAAAGGGAAAGGKN</sequence>
<evidence type="ECO:0000256" key="9">
    <source>
        <dbReference type="ARBA" id="ARBA00022982"/>
    </source>
</evidence>
<comment type="function">
    <text evidence="1">Accessory subunit of the mitochondrial membrane respiratory chain NADH dehydrogenase (Complex I), that is believed not to be involved in catalysis. Complex I functions in the transfer of electrons from NADH to the respiratory chain. The immediate electron acceptor for the enzyme is believed to be ubiquinone.</text>
</comment>
<keyword evidence="10 13" id="KW-1133">Transmembrane helix</keyword>
<dbReference type="Pfam" id="PF15879">
    <property type="entry name" value="MWFE"/>
    <property type="match status" value="1"/>
</dbReference>
<dbReference type="PANTHER" id="PTHR17098:SF2">
    <property type="entry name" value="NADH DEHYDROGENASE [UBIQUINONE] 1 ALPHA SUBCOMPLEX SUBUNIT 1"/>
    <property type="match status" value="1"/>
</dbReference>
<keyword evidence="7 13" id="KW-0812">Transmembrane</keyword>
<dbReference type="AlphaFoldDB" id="A0A388JRM6"/>